<keyword evidence="1" id="KW-0472">Membrane</keyword>
<evidence type="ECO:0000313" key="3">
    <source>
        <dbReference type="Proteomes" id="UP001385892"/>
    </source>
</evidence>
<dbReference type="RefSeq" id="WP_340347254.1">
    <property type="nucleotide sequence ID" value="NZ_JBBKZT010000024.1"/>
</dbReference>
<dbReference type="Proteomes" id="UP001385892">
    <property type="component" value="Unassembled WGS sequence"/>
</dbReference>
<protein>
    <submittedName>
        <fullName evidence="2">Uncharacterized protein</fullName>
    </submittedName>
</protein>
<organism evidence="2 3">
    <name type="scientific">Variovorax rhizosphaerae</name>
    <dbReference type="NCBI Taxonomy" id="1836200"/>
    <lineage>
        <taxon>Bacteria</taxon>
        <taxon>Pseudomonadati</taxon>
        <taxon>Pseudomonadota</taxon>
        <taxon>Betaproteobacteria</taxon>
        <taxon>Burkholderiales</taxon>
        <taxon>Comamonadaceae</taxon>
        <taxon>Variovorax</taxon>
    </lineage>
</organism>
<accession>A0ABU8WYK2</accession>
<keyword evidence="1" id="KW-1133">Transmembrane helix</keyword>
<keyword evidence="1" id="KW-0812">Transmembrane</keyword>
<proteinExistence type="predicted"/>
<sequence length="97" mass="10549">MDSFFAFIAKAAPLLTFISTLIAASVAAGVTIYFGRVQAGIARQQAKTAAMAAATARNKLRLDLFEKRLNVPPRQNSCRCAGRPARSRWCKSTAMKE</sequence>
<keyword evidence="3" id="KW-1185">Reference proteome</keyword>
<evidence type="ECO:0000256" key="1">
    <source>
        <dbReference type="SAM" id="Phobius"/>
    </source>
</evidence>
<feature type="transmembrane region" description="Helical" evidence="1">
    <location>
        <begin position="12"/>
        <end position="34"/>
    </location>
</feature>
<name>A0ABU8WYK2_9BURK</name>
<reference evidence="2 3" key="1">
    <citation type="submission" date="2024-03" db="EMBL/GenBank/DDBJ databases">
        <title>Novel species of the genus Variovorax.</title>
        <authorList>
            <person name="Liu Q."/>
            <person name="Xin Y.-H."/>
        </authorList>
    </citation>
    <scope>NUCLEOTIDE SEQUENCE [LARGE SCALE GENOMIC DNA]</scope>
    <source>
        <strain evidence="2 3">KACC 18900</strain>
    </source>
</reference>
<comment type="caution">
    <text evidence="2">The sequence shown here is derived from an EMBL/GenBank/DDBJ whole genome shotgun (WGS) entry which is preliminary data.</text>
</comment>
<evidence type="ECO:0000313" key="2">
    <source>
        <dbReference type="EMBL" id="MEJ8851572.1"/>
    </source>
</evidence>
<dbReference type="EMBL" id="JBBKZT010000024">
    <property type="protein sequence ID" value="MEJ8851572.1"/>
    <property type="molecule type" value="Genomic_DNA"/>
</dbReference>
<gene>
    <name evidence="2" type="ORF">WKW82_33385</name>
</gene>